<feature type="transmembrane region" description="Helical" evidence="2">
    <location>
        <begin position="32"/>
        <end position="52"/>
    </location>
</feature>
<reference evidence="3" key="1">
    <citation type="submission" date="2018-02" db="EMBL/GenBank/DDBJ databases">
        <authorList>
            <person name="Cohen D.B."/>
            <person name="Kent A.D."/>
        </authorList>
    </citation>
    <scope>NUCLEOTIDE SEQUENCE</scope>
</reference>
<sequence length="293" mass="33120">MTLSCSINDFVQNSLPLFSISLRCALLLSRGWDFLVAFGLTVGLGFGLGVVVEPWVLGLAWVFIPWVTGGAVGLGFGVGLHPVGHRWSRESWVWRGSSSRGSPVCRGFEVGLGFWSRRGGGAVGLGFGVGSSSRGSPVCRGFEVGLGFWISARWWAVGLWQQQEQQPQQQQQHHQLQQQQIQQRQQLQQLKQLQQMKGLQDLQLPQFKDMKLPMQNPNQKAVKFDLPEDDDYDDEYDDLDDEDYDDEDFEDELDDPHPPLNKMKPMMGNGQMPNMMMMNGNNPFLIFKWVSVK</sequence>
<feature type="compositionally biased region" description="Acidic residues" evidence="1">
    <location>
        <begin position="227"/>
        <end position="254"/>
    </location>
</feature>
<evidence type="ECO:0000256" key="1">
    <source>
        <dbReference type="SAM" id="MobiDB-lite"/>
    </source>
</evidence>
<feature type="region of interest" description="Disordered" evidence="1">
    <location>
        <begin position="209"/>
        <end position="263"/>
    </location>
</feature>
<keyword evidence="2" id="KW-1133">Transmembrane helix</keyword>
<dbReference type="EMBL" id="OIVN01002946">
    <property type="protein sequence ID" value="SPD07669.1"/>
    <property type="molecule type" value="Genomic_DNA"/>
</dbReference>
<keyword evidence="2" id="KW-0812">Transmembrane</keyword>
<name>A0A2N9H7V9_FAGSY</name>
<organism evidence="3">
    <name type="scientific">Fagus sylvatica</name>
    <name type="common">Beechnut</name>
    <dbReference type="NCBI Taxonomy" id="28930"/>
    <lineage>
        <taxon>Eukaryota</taxon>
        <taxon>Viridiplantae</taxon>
        <taxon>Streptophyta</taxon>
        <taxon>Embryophyta</taxon>
        <taxon>Tracheophyta</taxon>
        <taxon>Spermatophyta</taxon>
        <taxon>Magnoliopsida</taxon>
        <taxon>eudicotyledons</taxon>
        <taxon>Gunneridae</taxon>
        <taxon>Pentapetalae</taxon>
        <taxon>rosids</taxon>
        <taxon>fabids</taxon>
        <taxon>Fagales</taxon>
        <taxon>Fagaceae</taxon>
        <taxon>Fagus</taxon>
    </lineage>
</organism>
<protein>
    <submittedName>
        <fullName evidence="3">Uncharacterized protein</fullName>
    </submittedName>
</protein>
<gene>
    <name evidence="3" type="ORF">FSB_LOCUS35551</name>
</gene>
<feature type="transmembrane region" description="Helical" evidence="2">
    <location>
        <begin position="58"/>
        <end position="80"/>
    </location>
</feature>
<proteinExistence type="predicted"/>
<evidence type="ECO:0000256" key="2">
    <source>
        <dbReference type="SAM" id="Phobius"/>
    </source>
</evidence>
<accession>A0A2N9H7V9</accession>
<keyword evidence="2" id="KW-0472">Membrane</keyword>
<dbReference type="AlphaFoldDB" id="A0A2N9H7V9"/>
<evidence type="ECO:0000313" key="3">
    <source>
        <dbReference type="EMBL" id="SPD07669.1"/>
    </source>
</evidence>